<reference evidence="5 6" key="1">
    <citation type="submission" date="2019-04" db="EMBL/GenBank/DDBJ databases">
        <title>Annotation for the trematode Fasciola gigantica.</title>
        <authorList>
            <person name="Choi Y.-J."/>
        </authorList>
    </citation>
    <scope>NUCLEOTIDE SEQUENCE [LARGE SCALE GENOMIC DNA]</scope>
    <source>
        <strain evidence="5">Uganda_cow_1</strain>
    </source>
</reference>
<dbReference type="Proteomes" id="UP000316759">
    <property type="component" value="Unassembled WGS sequence"/>
</dbReference>
<dbReference type="PROSITE" id="PS50102">
    <property type="entry name" value="RRM"/>
    <property type="match status" value="2"/>
</dbReference>
<feature type="domain" description="RRM" evidence="4">
    <location>
        <begin position="73"/>
        <end position="111"/>
    </location>
</feature>
<keyword evidence="2 3" id="KW-0694">RNA-binding</keyword>
<dbReference type="GO" id="GO:1990904">
    <property type="term" value="C:ribonucleoprotein complex"/>
    <property type="evidence" value="ECO:0007669"/>
    <property type="project" value="InterPro"/>
</dbReference>
<dbReference type="InterPro" id="IPR035979">
    <property type="entry name" value="RBD_domain_sf"/>
</dbReference>
<dbReference type="Pfam" id="PF00076">
    <property type="entry name" value="RRM_1"/>
    <property type="match status" value="2"/>
</dbReference>
<dbReference type="SUPFAM" id="SSF54928">
    <property type="entry name" value="RNA-binding domain, RBD"/>
    <property type="match status" value="1"/>
</dbReference>
<name>A0A504Y680_FASGI</name>
<sequence length="111" mass="12338">MSYRNVILSLARSCEIGTVNMLHLSQNLGYGFVNYIHSKDAERAIATLNRLQLQNKTIKVSLARPSSESIKGANLYISGLPVSMSQQQLEELFSSCGRIITSRILYDSNTV</sequence>
<dbReference type="OrthoDB" id="266020at2759"/>
<protein>
    <submittedName>
        <fullName evidence="5">ELAV protein</fullName>
    </submittedName>
</protein>
<dbReference type="GO" id="GO:0003723">
    <property type="term" value="F:RNA binding"/>
    <property type="evidence" value="ECO:0007669"/>
    <property type="project" value="UniProtKB-UniRule"/>
</dbReference>
<keyword evidence="6" id="KW-1185">Reference proteome</keyword>
<evidence type="ECO:0000313" key="5">
    <source>
        <dbReference type="EMBL" id="TPP56433.1"/>
    </source>
</evidence>
<comment type="caution">
    <text evidence="5">The sequence shown here is derived from an EMBL/GenBank/DDBJ whole genome shotgun (WGS) entry which is preliminary data.</text>
</comment>
<dbReference type="STRING" id="46835.A0A504Y680"/>
<accession>A0A504Y680</accession>
<dbReference type="PANTHER" id="PTHR10352">
    <property type="entry name" value="EUKARYOTIC TRANSLATION INITIATION FACTOR 3 SUBUNIT G"/>
    <property type="match status" value="1"/>
</dbReference>
<proteinExistence type="predicted"/>
<dbReference type="InterPro" id="IPR002343">
    <property type="entry name" value="Hud_Sxl_RNA"/>
</dbReference>
<evidence type="ECO:0000256" key="1">
    <source>
        <dbReference type="ARBA" id="ARBA00022737"/>
    </source>
</evidence>
<dbReference type="InterPro" id="IPR012677">
    <property type="entry name" value="Nucleotide-bd_a/b_plait_sf"/>
</dbReference>
<dbReference type="PRINTS" id="PR00961">
    <property type="entry name" value="HUDSXLRNA"/>
</dbReference>
<feature type="domain" description="RRM" evidence="4">
    <location>
        <begin position="1"/>
        <end position="65"/>
    </location>
</feature>
<dbReference type="InterPro" id="IPR000504">
    <property type="entry name" value="RRM_dom"/>
</dbReference>
<evidence type="ECO:0000259" key="4">
    <source>
        <dbReference type="PROSITE" id="PS50102"/>
    </source>
</evidence>
<evidence type="ECO:0000313" key="6">
    <source>
        <dbReference type="Proteomes" id="UP000316759"/>
    </source>
</evidence>
<dbReference type="EMBL" id="SUNJ01014530">
    <property type="protein sequence ID" value="TPP56433.1"/>
    <property type="molecule type" value="Genomic_DNA"/>
</dbReference>
<dbReference type="AlphaFoldDB" id="A0A504Y680"/>
<evidence type="ECO:0000256" key="3">
    <source>
        <dbReference type="PROSITE-ProRule" id="PRU00176"/>
    </source>
</evidence>
<keyword evidence="1" id="KW-0677">Repeat</keyword>
<dbReference type="Gene3D" id="3.30.70.330">
    <property type="match status" value="2"/>
</dbReference>
<gene>
    <name evidence="5" type="ORF">FGIG_06309</name>
</gene>
<evidence type="ECO:0000256" key="2">
    <source>
        <dbReference type="ARBA" id="ARBA00022884"/>
    </source>
</evidence>
<organism evidence="5 6">
    <name type="scientific">Fasciola gigantica</name>
    <name type="common">Giant liver fluke</name>
    <dbReference type="NCBI Taxonomy" id="46835"/>
    <lineage>
        <taxon>Eukaryota</taxon>
        <taxon>Metazoa</taxon>
        <taxon>Spiralia</taxon>
        <taxon>Lophotrochozoa</taxon>
        <taxon>Platyhelminthes</taxon>
        <taxon>Trematoda</taxon>
        <taxon>Digenea</taxon>
        <taxon>Plagiorchiida</taxon>
        <taxon>Echinostomata</taxon>
        <taxon>Echinostomatoidea</taxon>
        <taxon>Fasciolidae</taxon>
        <taxon>Fasciola</taxon>
    </lineage>
</organism>